<dbReference type="InParanoid" id="A0A1C7NF03"/>
<keyword evidence="2" id="KW-1185">Reference proteome</keyword>
<evidence type="ECO:0000313" key="1">
    <source>
        <dbReference type="EMBL" id="OBZ87667.1"/>
    </source>
</evidence>
<name>A0A1C7NF03_9FUNG</name>
<dbReference type="CDD" id="cd12148">
    <property type="entry name" value="fungal_TF_MHR"/>
    <property type="match status" value="1"/>
</dbReference>
<dbReference type="Proteomes" id="UP000093000">
    <property type="component" value="Unassembled WGS sequence"/>
</dbReference>
<dbReference type="EMBL" id="LUGH01000206">
    <property type="protein sequence ID" value="OBZ87667.1"/>
    <property type="molecule type" value="Genomic_DNA"/>
</dbReference>
<dbReference type="AlphaFoldDB" id="A0A1C7NF03"/>
<reference evidence="1 2" key="1">
    <citation type="submission" date="2016-03" db="EMBL/GenBank/DDBJ databases">
        <title>Choanephora cucurbitarum.</title>
        <authorList>
            <person name="Min B."/>
            <person name="Park H."/>
            <person name="Park J.-H."/>
            <person name="Shin H.-D."/>
            <person name="Choi I.-G."/>
        </authorList>
    </citation>
    <scope>NUCLEOTIDE SEQUENCE [LARGE SCALE GENOMIC DNA]</scope>
    <source>
        <strain evidence="1 2">KUS-F28377</strain>
    </source>
</reference>
<dbReference type="OrthoDB" id="3971593at2759"/>
<sequence length="679" mass="77902">MILDNSDESSVDDEISSVAGNASLNLLSEVGSNPPLKRTKLIAYDKEVGAYLTSLAPASKKNHEKHKDPAPWTLTFYKGSIRIETHINTYTDLLDNLYYMIGTVQLSDQVPSNVRSTVKENTIIGALNTIIRKKYGKTHCKNVAKSLQIFVAPDLSDVNTLAVTNAPGTVQATALKLLRAYIRCQHLQQLAIHVRTFFRLFIDGRKLEESPAVMALSAVICTMRCKHIAGCLASISLVEYGKFYFERARDLLSDSFDQCDLETLTSYTFMAIYMLTVSHTKEALIYSDMAERVAVVLEPHYSSILNQKPRNDGDDEIFSIEKGQAVHFQRIRNHLHRVQTYEQISRFVPPEEMKIKQQDLPFCTLIHLGEGQWIIADDDSVQEKWFAQMHTFILYLQREERGASRSARANDLQHLVGLIAHQVEMAMRYWYFKILPQEFRLSLPLFDSNMESEEYYATLERECAHSAIPALTTLALYEEWLLVGQSYLPKQKATPENDWRHLNEIWQKRHASGSELNNKWTRRIQKLLDLRRAIEFEGTDQEYLVAINQMVTASSLGLNVPLIVNSLHAAFNAIRLIKFLRSRSADCYFDMRVLVNAWQMLLRVSRMRCYFPPEINDFLPRVHENLSDCMTIVKEELKLQPYQGMVGECVAEMERDLQTELQDDDDEEDKCDCVVCPNA</sequence>
<comment type="caution">
    <text evidence="1">The sequence shown here is derived from an EMBL/GenBank/DDBJ whole genome shotgun (WGS) entry which is preliminary data.</text>
</comment>
<evidence type="ECO:0000313" key="2">
    <source>
        <dbReference type="Proteomes" id="UP000093000"/>
    </source>
</evidence>
<organism evidence="1 2">
    <name type="scientific">Choanephora cucurbitarum</name>
    <dbReference type="NCBI Taxonomy" id="101091"/>
    <lineage>
        <taxon>Eukaryota</taxon>
        <taxon>Fungi</taxon>
        <taxon>Fungi incertae sedis</taxon>
        <taxon>Mucoromycota</taxon>
        <taxon>Mucoromycotina</taxon>
        <taxon>Mucoromycetes</taxon>
        <taxon>Mucorales</taxon>
        <taxon>Mucorineae</taxon>
        <taxon>Choanephoraceae</taxon>
        <taxon>Choanephoroideae</taxon>
        <taxon>Choanephora</taxon>
    </lineage>
</organism>
<proteinExistence type="predicted"/>
<accession>A0A1C7NF03</accession>
<protein>
    <recommendedName>
        <fullName evidence="3">Transcription factor domain-containing protein</fullName>
    </recommendedName>
</protein>
<evidence type="ECO:0008006" key="3">
    <source>
        <dbReference type="Google" id="ProtNLM"/>
    </source>
</evidence>
<gene>
    <name evidence="1" type="ORF">A0J61_04281</name>
</gene>